<dbReference type="CDD" id="cd22343">
    <property type="entry name" value="PDDEXK_lambda_exonuclease-like"/>
    <property type="match status" value="1"/>
</dbReference>
<gene>
    <name evidence="1" type="ORF">P5673_026927</name>
</gene>
<dbReference type="GO" id="GO:0006281">
    <property type="term" value="P:DNA repair"/>
    <property type="evidence" value="ECO:0007669"/>
    <property type="project" value="UniProtKB-ARBA"/>
</dbReference>
<evidence type="ECO:0008006" key="3">
    <source>
        <dbReference type="Google" id="ProtNLM"/>
    </source>
</evidence>
<proteinExistence type="predicted"/>
<organism evidence="1 2">
    <name type="scientific">Acropora cervicornis</name>
    <name type="common">Staghorn coral</name>
    <dbReference type="NCBI Taxonomy" id="6130"/>
    <lineage>
        <taxon>Eukaryota</taxon>
        <taxon>Metazoa</taxon>
        <taxon>Cnidaria</taxon>
        <taxon>Anthozoa</taxon>
        <taxon>Hexacorallia</taxon>
        <taxon>Scleractinia</taxon>
        <taxon>Astrocoeniina</taxon>
        <taxon>Acroporidae</taxon>
        <taxon>Acropora</taxon>
    </lineage>
</organism>
<dbReference type="Proteomes" id="UP001249851">
    <property type="component" value="Unassembled WGS sequence"/>
</dbReference>
<dbReference type="Gene3D" id="3.90.320.10">
    <property type="match status" value="1"/>
</dbReference>
<sequence>MPLKGDYKCKKYSEVTNELLSSNENTPQQLLWAHDKEITAVKEYVKKYKSKHRGMEVIASGLFIDEHHPYLGATPDRIQLCKCCVKSIFSKINVPPHIAAASYLEKVNGKYYLKKEISWNYQIQRQLAIARLTHCNLLIYTLKGILVVPVEFDEELWECMVGKPKNFFSGAH</sequence>
<dbReference type="EMBL" id="JARQWQ010000091">
    <property type="protein sequence ID" value="KAK2551934.1"/>
    <property type="molecule type" value="Genomic_DNA"/>
</dbReference>
<keyword evidence="2" id="KW-1185">Reference proteome</keyword>
<dbReference type="AlphaFoldDB" id="A0AAD9PZV5"/>
<dbReference type="PANTHER" id="PTHR47526">
    <property type="entry name" value="ATP-DEPENDENT DNA HELICASE"/>
    <property type="match status" value="1"/>
</dbReference>
<accession>A0AAD9PZV5</accession>
<dbReference type="PANTHER" id="PTHR47526:SF4">
    <property type="entry name" value="SWIM-TYPE DOMAIN-CONTAINING PROTEIN"/>
    <property type="match status" value="1"/>
</dbReference>
<dbReference type="InterPro" id="IPR011335">
    <property type="entry name" value="Restrct_endonuc-II-like"/>
</dbReference>
<name>A0AAD9PZV5_ACRCE</name>
<dbReference type="InterPro" id="IPR011604">
    <property type="entry name" value="PDDEXK-like_dom_sf"/>
</dbReference>
<reference evidence="1" key="2">
    <citation type="journal article" date="2023" name="Science">
        <title>Genomic signatures of disease resistance in endangered staghorn corals.</title>
        <authorList>
            <person name="Vollmer S.V."/>
            <person name="Selwyn J.D."/>
            <person name="Despard B.A."/>
            <person name="Roesel C.L."/>
        </authorList>
    </citation>
    <scope>NUCLEOTIDE SEQUENCE</scope>
    <source>
        <strain evidence="1">K2</strain>
    </source>
</reference>
<reference evidence="1" key="1">
    <citation type="journal article" date="2023" name="G3 (Bethesda)">
        <title>Whole genome assembly and annotation of the endangered Caribbean coral Acropora cervicornis.</title>
        <authorList>
            <person name="Selwyn J.D."/>
            <person name="Vollmer S.V."/>
        </authorList>
    </citation>
    <scope>NUCLEOTIDE SEQUENCE</scope>
    <source>
        <strain evidence="1">K2</strain>
    </source>
</reference>
<evidence type="ECO:0000313" key="2">
    <source>
        <dbReference type="Proteomes" id="UP001249851"/>
    </source>
</evidence>
<protein>
    <recommendedName>
        <fullName evidence="3">YqaJ viral recombinase domain-containing protein</fullName>
    </recommendedName>
</protein>
<dbReference type="SUPFAM" id="SSF52980">
    <property type="entry name" value="Restriction endonuclease-like"/>
    <property type="match status" value="1"/>
</dbReference>
<evidence type="ECO:0000313" key="1">
    <source>
        <dbReference type="EMBL" id="KAK2551934.1"/>
    </source>
</evidence>
<comment type="caution">
    <text evidence="1">The sequence shown here is derived from an EMBL/GenBank/DDBJ whole genome shotgun (WGS) entry which is preliminary data.</text>
</comment>
<feature type="non-terminal residue" evidence="1">
    <location>
        <position position="172"/>
    </location>
</feature>